<protein>
    <recommendedName>
        <fullName evidence="2">Band 7 domain-containing protein</fullName>
    </recommendedName>
</protein>
<keyword evidence="1" id="KW-0472">Membrane</keyword>
<gene>
    <name evidence="3" type="ORF">H9895_11155</name>
</gene>
<dbReference type="InterPro" id="IPR001107">
    <property type="entry name" value="Band_7"/>
</dbReference>
<dbReference type="Gene3D" id="3.30.479.30">
    <property type="entry name" value="Band 7 domain"/>
    <property type="match status" value="1"/>
</dbReference>
<evidence type="ECO:0000259" key="2">
    <source>
        <dbReference type="Pfam" id="PF01145"/>
    </source>
</evidence>
<dbReference type="SUPFAM" id="SSF117892">
    <property type="entry name" value="Band 7/SPFH domain"/>
    <property type="match status" value="1"/>
</dbReference>
<proteinExistence type="predicted"/>
<sequence>MIEKEAWSLNGILGMIIIGILAICAVLSFLHHHYVVALLLVIITLFFITSFTFIYPNEAKLITFYHGYVGTIRKHGFIFTIPLTKKRTISLRNESIHLKDITIYGTDNETWAVHLYIQYKVVDTAKALYEVENYHAYMKEQSVAAIKILMTSQLSDGTKNQFEKNLPQTMKDLLQEEIQQRVDRIGLEVVEANITNIKKDG</sequence>
<dbReference type="EMBL" id="DXHX01000159">
    <property type="protein sequence ID" value="HIV75621.1"/>
    <property type="molecule type" value="Genomic_DNA"/>
</dbReference>
<feature type="domain" description="Band 7" evidence="2">
    <location>
        <begin position="56"/>
        <end position="198"/>
    </location>
</feature>
<dbReference type="AlphaFoldDB" id="A0A9D1PPK8"/>
<evidence type="ECO:0000313" key="4">
    <source>
        <dbReference type="Proteomes" id="UP000823937"/>
    </source>
</evidence>
<feature type="transmembrane region" description="Helical" evidence="1">
    <location>
        <begin position="36"/>
        <end position="55"/>
    </location>
</feature>
<dbReference type="Proteomes" id="UP000823937">
    <property type="component" value="Unassembled WGS sequence"/>
</dbReference>
<feature type="transmembrane region" description="Helical" evidence="1">
    <location>
        <begin position="12"/>
        <end position="30"/>
    </location>
</feature>
<accession>A0A9D1PPK8</accession>
<organism evidence="3 4">
    <name type="scientific">Candidatus Pseudogracilibacillus intestinigallinarum</name>
    <dbReference type="NCBI Taxonomy" id="2838742"/>
    <lineage>
        <taxon>Bacteria</taxon>
        <taxon>Bacillati</taxon>
        <taxon>Bacillota</taxon>
        <taxon>Bacilli</taxon>
        <taxon>Bacillales</taxon>
        <taxon>Bacillaceae</taxon>
        <taxon>Pseudogracilibacillus</taxon>
    </lineage>
</organism>
<evidence type="ECO:0000313" key="3">
    <source>
        <dbReference type="EMBL" id="HIV75621.1"/>
    </source>
</evidence>
<dbReference type="Pfam" id="PF01145">
    <property type="entry name" value="Band_7"/>
    <property type="match status" value="1"/>
</dbReference>
<dbReference type="InterPro" id="IPR036013">
    <property type="entry name" value="Band_7/SPFH_dom_sf"/>
</dbReference>
<dbReference type="PANTHER" id="PTHR43446">
    <property type="entry name" value="MEMBRANE PROTEIN-RELATED"/>
    <property type="match status" value="1"/>
</dbReference>
<dbReference type="PANTHER" id="PTHR43446:SF1">
    <property type="entry name" value="BAND 7 DOMAIN-CONTAINING PROTEIN"/>
    <property type="match status" value="1"/>
</dbReference>
<reference evidence="3" key="2">
    <citation type="submission" date="2021-04" db="EMBL/GenBank/DDBJ databases">
        <authorList>
            <person name="Gilroy R."/>
        </authorList>
    </citation>
    <scope>NUCLEOTIDE SEQUENCE</scope>
    <source>
        <strain evidence="3">CHK169-2315</strain>
    </source>
</reference>
<reference evidence="3" key="1">
    <citation type="journal article" date="2021" name="PeerJ">
        <title>Extensive microbial diversity within the chicken gut microbiome revealed by metagenomics and culture.</title>
        <authorList>
            <person name="Gilroy R."/>
            <person name="Ravi A."/>
            <person name="Getino M."/>
            <person name="Pursley I."/>
            <person name="Horton D.L."/>
            <person name="Alikhan N.F."/>
            <person name="Baker D."/>
            <person name="Gharbi K."/>
            <person name="Hall N."/>
            <person name="Watson M."/>
            <person name="Adriaenssens E.M."/>
            <person name="Foster-Nyarko E."/>
            <person name="Jarju S."/>
            <person name="Secka A."/>
            <person name="Antonio M."/>
            <person name="Oren A."/>
            <person name="Chaudhuri R.R."/>
            <person name="La Ragione R."/>
            <person name="Hildebrand F."/>
            <person name="Pallen M.J."/>
        </authorList>
    </citation>
    <scope>NUCLEOTIDE SEQUENCE</scope>
    <source>
        <strain evidence="3">CHK169-2315</strain>
    </source>
</reference>
<name>A0A9D1PPK8_9BACI</name>
<keyword evidence="1" id="KW-0812">Transmembrane</keyword>
<keyword evidence="1" id="KW-1133">Transmembrane helix</keyword>
<evidence type="ECO:0000256" key="1">
    <source>
        <dbReference type="SAM" id="Phobius"/>
    </source>
</evidence>
<comment type="caution">
    <text evidence="3">The sequence shown here is derived from an EMBL/GenBank/DDBJ whole genome shotgun (WGS) entry which is preliminary data.</text>
</comment>